<feature type="transmembrane region" description="Helical" evidence="2">
    <location>
        <begin position="26"/>
        <end position="46"/>
    </location>
</feature>
<evidence type="ECO:0000259" key="3">
    <source>
        <dbReference type="Pfam" id="PF06808"/>
    </source>
</evidence>
<comment type="caution">
    <text evidence="4">The sequence shown here is derived from an EMBL/GenBank/DDBJ whole genome shotgun (WGS) entry which is preliminary data.</text>
</comment>
<gene>
    <name evidence="4" type="ORF">KQI82_01100</name>
</gene>
<feature type="transmembrane region" description="Helical" evidence="2">
    <location>
        <begin position="458"/>
        <end position="490"/>
    </location>
</feature>
<reference evidence="4 5" key="1">
    <citation type="submission" date="2021-06" db="EMBL/GenBank/DDBJ databases">
        <authorList>
            <person name="Sun Q."/>
            <person name="Li D."/>
        </authorList>
    </citation>
    <scope>NUCLEOTIDE SEQUENCE [LARGE SCALE GENOMIC DNA]</scope>
    <source>
        <strain evidence="4 5">MSJ-2</strain>
    </source>
</reference>
<protein>
    <submittedName>
        <fullName evidence="4">TRAP transporter fused permease subunit</fullName>
    </submittedName>
</protein>
<accession>A0ABS6F5F6</accession>
<feature type="transmembrane region" description="Helical" evidence="2">
    <location>
        <begin position="52"/>
        <end position="69"/>
    </location>
</feature>
<evidence type="ECO:0000256" key="2">
    <source>
        <dbReference type="SAM" id="Phobius"/>
    </source>
</evidence>
<feature type="transmembrane region" description="Helical" evidence="2">
    <location>
        <begin position="120"/>
        <end position="140"/>
    </location>
</feature>
<evidence type="ECO:0000256" key="1">
    <source>
        <dbReference type="SAM" id="MobiDB-lite"/>
    </source>
</evidence>
<organism evidence="4 5">
    <name type="scientific">Dysosmobacter acutus</name>
    <dbReference type="NCBI Taxonomy" id="2841504"/>
    <lineage>
        <taxon>Bacteria</taxon>
        <taxon>Bacillati</taxon>
        <taxon>Bacillota</taxon>
        <taxon>Clostridia</taxon>
        <taxon>Eubacteriales</taxon>
        <taxon>Oscillospiraceae</taxon>
        <taxon>Dysosmobacter</taxon>
    </lineage>
</organism>
<evidence type="ECO:0000313" key="4">
    <source>
        <dbReference type="EMBL" id="MBU5625529.1"/>
    </source>
</evidence>
<keyword evidence="2" id="KW-0812">Transmembrane</keyword>
<dbReference type="PANTHER" id="PTHR43849">
    <property type="entry name" value="BLL3936 PROTEIN"/>
    <property type="match status" value="1"/>
</dbReference>
<feature type="transmembrane region" description="Helical" evidence="2">
    <location>
        <begin position="81"/>
        <end position="100"/>
    </location>
</feature>
<feature type="transmembrane region" description="Helical" evidence="2">
    <location>
        <begin position="147"/>
        <end position="164"/>
    </location>
</feature>
<feature type="transmembrane region" description="Helical" evidence="2">
    <location>
        <begin position="358"/>
        <end position="377"/>
    </location>
</feature>
<dbReference type="NCBIfam" id="TIGR02123">
    <property type="entry name" value="TRAP_fused"/>
    <property type="match status" value="1"/>
</dbReference>
<dbReference type="InterPro" id="IPR010656">
    <property type="entry name" value="DctM"/>
</dbReference>
<feature type="transmembrane region" description="Helical" evidence="2">
    <location>
        <begin position="543"/>
        <end position="565"/>
    </location>
</feature>
<dbReference type="RefSeq" id="WP_216557499.1">
    <property type="nucleotide sequence ID" value="NZ_JAHLQN010000001.1"/>
</dbReference>
<sequence length="663" mass="71642">MATENKERLSVGEHIRKTLIRETPRATAAVWATLAYLLFQLYRTFIDPLPPLILRPIYVSFTGLICFLYNPAKRDGKSKFVNIGNTAIDWFVFVTFPYHIWYTLSQYSRILRRIPFLDPVLLVDKVECVLLVVMIICAIYRTVGKALTVFCLVFLAYAFAGRYLPGILHYDGMTFEKLVDLLIMGNNGIYGQAAGAGSGFLYWIMVFGALFATCGGGEVLIDLGMSLGSKSKDNSGPAKAAVISSGLMGMISGSAAANVAGTGVITIPLMKSVGYEPEEAGAIESCASTGGQIMPPIMGDGAFIMAELLGISYLKICAAATLPACIYYMAILLLVHLLAKKRAKLTNYKPMQVKSKPILPRLYLLSPILVLMIVIGIGYTLQRAALCAIAAVLIINIVSPQMRHGPLYIVDQLLNATKLSSGISQPINGCGIIIGIVTISGLATRLSGVITSLGDRGLMWIGLIIAMIGCMFLGMALPTVAAYLTAYVLFYPTLRAMEISPLAANMFLFYFGIFAQITPPVCVASYTAAGIADAFPWKTGWKAFSFALCAILAPFVFVYQPGILMEGSLFDIIHDTGILAMGTIFLTTGLAGYIFIPFKAWERIAMVIAGVCTCIPEAISDYIGIAIAVAIIVEQVIRRNRNKHSGDNSRETQESPVSTAAPN</sequence>
<dbReference type="Pfam" id="PF06808">
    <property type="entry name" value="DctM"/>
    <property type="match status" value="1"/>
</dbReference>
<feature type="transmembrane region" description="Helical" evidence="2">
    <location>
        <begin position="427"/>
        <end position="446"/>
    </location>
</feature>
<feature type="transmembrane region" description="Helical" evidence="2">
    <location>
        <begin position="313"/>
        <end position="338"/>
    </location>
</feature>
<dbReference type="InterPro" id="IPR011853">
    <property type="entry name" value="TRAP_DctM-Dct_fused"/>
</dbReference>
<dbReference type="Proteomes" id="UP000787672">
    <property type="component" value="Unassembled WGS sequence"/>
</dbReference>
<name>A0ABS6F5F6_9FIRM</name>
<feature type="compositionally biased region" description="Polar residues" evidence="1">
    <location>
        <begin position="654"/>
        <end position="663"/>
    </location>
</feature>
<feature type="compositionally biased region" description="Basic and acidic residues" evidence="1">
    <location>
        <begin position="644"/>
        <end position="653"/>
    </location>
</feature>
<feature type="transmembrane region" description="Helical" evidence="2">
    <location>
        <begin position="200"/>
        <end position="221"/>
    </location>
</feature>
<feature type="domain" description="TRAP C4-dicarboxylate transport system permease DctM subunit" evidence="3">
    <location>
        <begin position="131"/>
        <end position="560"/>
    </location>
</feature>
<feature type="transmembrane region" description="Helical" evidence="2">
    <location>
        <begin position="577"/>
        <end position="598"/>
    </location>
</feature>
<feature type="region of interest" description="Disordered" evidence="1">
    <location>
        <begin position="642"/>
        <end position="663"/>
    </location>
</feature>
<feature type="transmembrane region" description="Helical" evidence="2">
    <location>
        <begin position="502"/>
        <end position="531"/>
    </location>
</feature>
<proteinExistence type="predicted"/>
<feature type="transmembrane region" description="Helical" evidence="2">
    <location>
        <begin position="242"/>
        <end position="267"/>
    </location>
</feature>
<keyword evidence="2" id="KW-0472">Membrane</keyword>
<evidence type="ECO:0000313" key="5">
    <source>
        <dbReference type="Proteomes" id="UP000787672"/>
    </source>
</evidence>
<dbReference type="EMBL" id="JAHLQN010000001">
    <property type="protein sequence ID" value="MBU5625529.1"/>
    <property type="molecule type" value="Genomic_DNA"/>
</dbReference>
<dbReference type="PANTHER" id="PTHR43849:SF2">
    <property type="entry name" value="BLL3936 PROTEIN"/>
    <property type="match status" value="1"/>
</dbReference>
<keyword evidence="2" id="KW-1133">Transmembrane helix</keyword>
<keyword evidence="5" id="KW-1185">Reference proteome</keyword>